<sequence>MPSLDLSPPVRKILVDYADLFGSPPYDPRETLMGFGFACGPGWLPLIRGLLANLRFIVETDGLEHLRVTQVKEKFGQLRVYTNLGNDNVWGLLLRAESASGQICEGCGAPSEVASRGGWLTTLCPVCLRAPDVPAHWREEQGEVAPSGLRSPGEPTTLSVATIREALAGLDPAVLVALEGPREAEHRPLRAVEVVRAAADPSRFARVLPPWRGPGFDERIAALIRPEPWRT</sequence>
<evidence type="ECO:0000313" key="2">
    <source>
        <dbReference type="Proteomes" id="UP000019666"/>
    </source>
</evidence>
<accession>A0A017HM16</accession>
<evidence type="ECO:0000313" key="1">
    <source>
        <dbReference type="EMBL" id="EYD74824.1"/>
    </source>
</evidence>
<reference evidence="1 2" key="1">
    <citation type="submission" date="2013-02" db="EMBL/GenBank/DDBJ databases">
        <authorList>
            <person name="Fiebig A."/>
            <person name="Goeker M."/>
            <person name="Klenk H.-P.P."/>
        </authorList>
    </citation>
    <scope>NUCLEOTIDE SEQUENCE [LARGE SCALE GENOMIC DNA]</scope>
    <source>
        <strain evidence="1 2">DSM 19309</strain>
    </source>
</reference>
<proteinExistence type="predicted"/>
<keyword evidence="2" id="KW-1185">Reference proteome</keyword>
<dbReference type="RefSeq" id="WP_156363004.1">
    <property type="nucleotide sequence ID" value="NZ_KK088596.1"/>
</dbReference>
<dbReference type="EMBL" id="AOSK01000103">
    <property type="protein sequence ID" value="EYD74824.1"/>
    <property type="molecule type" value="Genomic_DNA"/>
</dbReference>
<name>A0A017HM16_9RHOB</name>
<dbReference type="STRING" id="442562.Rumeso_03591"/>
<dbReference type="AlphaFoldDB" id="A0A017HM16"/>
<protein>
    <submittedName>
        <fullName evidence="1">Uncharacterized protein</fullName>
    </submittedName>
</protein>
<organism evidence="1 2">
    <name type="scientific">Rubellimicrobium mesophilum DSM 19309</name>
    <dbReference type="NCBI Taxonomy" id="442562"/>
    <lineage>
        <taxon>Bacteria</taxon>
        <taxon>Pseudomonadati</taxon>
        <taxon>Pseudomonadota</taxon>
        <taxon>Alphaproteobacteria</taxon>
        <taxon>Rhodobacterales</taxon>
        <taxon>Roseobacteraceae</taxon>
        <taxon>Rubellimicrobium</taxon>
    </lineage>
</organism>
<dbReference type="Proteomes" id="UP000019666">
    <property type="component" value="Unassembled WGS sequence"/>
</dbReference>
<gene>
    <name evidence="1" type="ORF">Rumeso_03591</name>
</gene>
<dbReference type="OrthoDB" id="7906710at2"/>
<comment type="caution">
    <text evidence="1">The sequence shown here is derived from an EMBL/GenBank/DDBJ whole genome shotgun (WGS) entry which is preliminary data.</text>
</comment>
<dbReference type="HOGENOM" id="CLU_1199062_0_0_5"/>